<dbReference type="EMBL" id="LT629760">
    <property type="protein sequence ID" value="SDS57534.1"/>
    <property type="molecule type" value="Genomic_DNA"/>
</dbReference>
<proteinExistence type="predicted"/>
<gene>
    <name evidence="1" type="ORF">SAMN04490205_2918</name>
</gene>
<sequence>MPVEEFTLRALQDCFRKRRGTGTEVIGSLAHIQSHSDLVGLQSCSATTFRWSEPWWELACLRYRHCGGSSDTAVMLSQASQLPQGSVPDQG</sequence>
<protein>
    <submittedName>
        <fullName evidence="1">Uncharacterized protein</fullName>
    </submittedName>
</protein>
<name>A0ABY0UF28_9PSED</name>
<evidence type="ECO:0000313" key="2">
    <source>
        <dbReference type="Proteomes" id="UP000183126"/>
    </source>
</evidence>
<evidence type="ECO:0000313" key="1">
    <source>
        <dbReference type="EMBL" id="SDS57534.1"/>
    </source>
</evidence>
<accession>A0ABY0UF28</accession>
<dbReference type="Proteomes" id="UP000183126">
    <property type="component" value="Chromosome I"/>
</dbReference>
<reference evidence="1 2" key="1">
    <citation type="submission" date="2016-10" db="EMBL/GenBank/DDBJ databases">
        <authorList>
            <person name="Varghese N."/>
            <person name="Submissions S."/>
        </authorList>
    </citation>
    <scope>NUCLEOTIDE SEQUENCE [LARGE SCALE GENOMIC DNA]</scope>
    <source>
        <strain evidence="1 2">BS3111</strain>
    </source>
</reference>
<keyword evidence="2" id="KW-1185">Reference proteome</keyword>
<organism evidence="1 2">
    <name type="scientific">Pseudomonas trivialis</name>
    <dbReference type="NCBI Taxonomy" id="200450"/>
    <lineage>
        <taxon>Bacteria</taxon>
        <taxon>Pseudomonadati</taxon>
        <taxon>Pseudomonadota</taxon>
        <taxon>Gammaproteobacteria</taxon>
        <taxon>Pseudomonadales</taxon>
        <taxon>Pseudomonadaceae</taxon>
        <taxon>Pseudomonas</taxon>
    </lineage>
</organism>